<evidence type="ECO:0000313" key="1">
    <source>
        <dbReference type="EMBL" id="MCI91034.1"/>
    </source>
</evidence>
<dbReference type="EMBL" id="LXQA011260933">
    <property type="protein sequence ID" value="MCI91034.1"/>
    <property type="molecule type" value="Genomic_DNA"/>
</dbReference>
<keyword evidence="2" id="KW-1185">Reference proteome</keyword>
<organism evidence="1 2">
    <name type="scientific">Trifolium medium</name>
    <dbReference type="NCBI Taxonomy" id="97028"/>
    <lineage>
        <taxon>Eukaryota</taxon>
        <taxon>Viridiplantae</taxon>
        <taxon>Streptophyta</taxon>
        <taxon>Embryophyta</taxon>
        <taxon>Tracheophyta</taxon>
        <taxon>Spermatophyta</taxon>
        <taxon>Magnoliopsida</taxon>
        <taxon>eudicotyledons</taxon>
        <taxon>Gunneridae</taxon>
        <taxon>Pentapetalae</taxon>
        <taxon>rosids</taxon>
        <taxon>fabids</taxon>
        <taxon>Fabales</taxon>
        <taxon>Fabaceae</taxon>
        <taxon>Papilionoideae</taxon>
        <taxon>50 kb inversion clade</taxon>
        <taxon>NPAAA clade</taxon>
        <taxon>Hologalegina</taxon>
        <taxon>IRL clade</taxon>
        <taxon>Trifolieae</taxon>
        <taxon>Trifolium</taxon>
    </lineage>
</organism>
<evidence type="ECO:0000313" key="2">
    <source>
        <dbReference type="Proteomes" id="UP000265520"/>
    </source>
</evidence>
<name>A0A392VRM2_9FABA</name>
<sequence>MRAEGIQMNGGRYNLREASEGWCLGYGS</sequence>
<dbReference type="AlphaFoldDB" id="A0A392VRM2"/>
<comment type="caution">
    <text evidence="1">The sequence shown here is derived from an EMBL/GenBank/DDBJ whole genome shotgun (WGS) entry which is preliminary data.</text>
</comment>
<reference evidence="1 2" key="1">
    <citation type="journal article" date="2018" name="Front. Plant Sci.">
        <title>Red Clover (Trifolium pratense) and Zigzag Clover (T. medium) - A Picture of Genomic Similarities and Differences.</title>
        <authorList>
            <person name="Dluhosova J."/>
            <person name="Istvanek J."/>
            <person name="Nedelnik J."/>
            <person name="Repkova J."/>
        </authorList>
    </citation>
    <scope>NUCLEOTIDE SEQUENCE [LARGE SCALE GENOMIC DNA]</scope>
    <source>
        <strain evidence="2">cv. 10/8</strain>
        <tissue evidence="1">Leaf</tissue>
    </source>
</reference>
<feature type="non-terminal residue" evidence="1">
    <location>
        <position position="28"/>
    </location>
</feature>
<dbReference type="Proteomes" id="UP000265520">
    <property type="component" value="Unassembled WGS sequence"/>
</dbReference>
<protein>
    <submittedName>
        <fullName evidence="1">Uncharacterized protein</fullName>
    </submittedName>
</protein>
<proteinExistence type="predicted"/>
<accession>A0A392VRM2</accession>